<evidence type="ECO:0000256" key="3">
    <source>
        <dbReference type="ARBA" id="ARBA00022840"/>
    </source>
</evidence>
<dbReference type="SUPFAM" id="SSF50331">
    <property type="entry name" value="MOP-like"/>
    <property type="match status" value="1"/>
</dbReference>
<gene>
    <name evidence="5" type="ORF">EDD32_3495</name>
</gene>
<dbReference type="InterPro" id="IPR017871">
    <property type="entry name" value="ABC_transporter-like_CS"/>
</dbReference>
<evidence type="ECO:0000256" key="1">
    <source>
        <dbReference type="ARBA" id="ARBA00022448"/>
    </source>
</evidence>
<evidence type="ECO:0000313" key="6">
    <source>
        <dbReference type="Proteomes" id="UP000280726"/>
    </source>
</evidence>
<dbReference type="InterPro" id="IPR003593">
    <property type="entry name" value="AAA+_ATPase"/>
</dbReference>
<dbReference type="GO" id="GO:0005524">
    <property type="term" value="F:ATP binding"/>
    <property type="evidence" value="ECO:0007669"/>
    <property type="project" value="UniProtKB-KW"/>
</dbReference>
<evidence type="ECO:0000256" key="2">
    <source>
        <dbReference type="ARBA" id="ARBA00022741"/>
    </source>
</evidence>
<dbReference type="GO" id="GO:0140359">
    <property type="term" value="F:ABC-type transporter activity"/>
    <property type="evidence" value="ECO:0007669"/>
    <property type="project" value="UniProtKB-ARBA"/>
</dbReference>
<protein>
    <submittedName>
        <fullName evidence="5">Iron(III) transport system ATP-binding protein</fullName>
    </submittedName>
</protein>
<dbReference type="InterPro" id="IPR027417">
    <property type="entry name" value="P-loop_NTPase"/>
</dbReference>
<dbReference type="AlphaFoldDB" id="A0A3N4ZA40"/>
<comment type="caution">
    <text evidence="5">The sequence shown here is derived from an EMBL/GenBank/DDBJ whole genome shotgun (WGS) entry which is preliminary data.</text>
</comment>
<dbReference type="SMART" id="SM00382">
    <property type="entry name" value="AAA"/>
    <property type="match status" value="1"/>
</dbReference>
<dbReference type="Pfam" id="PF08402">
    <property type="entry name" value="TOBE_2"/>
    <property type="match status" value="1"/>
</dbReference>
<dbReference type="PROSITE" id="PS00211">
    <property type="entry name" value="ABC_TRANSPORTER_1"/>
    <property type="match status" value="1"/>
</dbReference>
<accession>A0A3N4ZA40</accession>
<dbReference type="PANTHER" id="PTHR42781">
    <property type="entry name" value="SPERMIDINE/PUTRESCINE IMPORT ATP-BINDING PROTEIN POTA"/>
    <property type="match status" value="1"/>
</dbReference>
<reference evidence="5 6" key="1">
    <citation type="submission" date="2018-11" db="EMBL/GenBank/DDBJ databases">
        <title>Sequencing the genomes of 1000 actinobacteria strains.</title>
        <authorList>
            <person name="Klenk H.-P."/>
        </authorList>
    </citation>
    <scope>NUCLEOTIDE SEQUENCE [LARGE SCALE GENOMIC DNA]</scope>
    <source>
        <strain evidence="5 6">DSM 14418</strain>
    </source>
</reference>
<dbReference type="Pfam" id="PF00005">
    <property type="entry name" value="ABC_tran"/>
    <property type="match status" value="1"/>
</dbReference>
<dbReference type="Gene3D" id="3.40.50.300">
    <property type="entry name" value="P-loop containing nucleotide triphosphate hydrolases"/>
    <property type="match status" value="1"/>
</dbReference>
<organism evidence="5 6">
    <name type="scientific">Georgenia muralis</name>
    <dbReference type="NCBI Taxonomy" id="154117"/>
    <lineage>
        <taxon>Bacteria</taxon>
        <taxon>Bacillati</taxon>
        <taxon>Actinomycetota</taxon>
        <taxon>Actinomycetes</taxon>
        <taxon>Micrococcales</taxon>
        <taxon>Bogoriellaceae</taxon>
        <taxon>Georgenia</taxon>
    </lineage>
</organism>
<dbReference type="RefSeq" id="WP_123919533.1">
    <property type="nucleotide sequence ID" value="NZ_RKRA01000001.1"/>
</dbReference>
<dbReference type="GO" id="GO:0043190">
    <property type="term" value="C:ATP-binding cassette (ABC) transporter complex"/>
    <property type="evidence" value="ECO:0007669"/>
    <property type="project" value="InterPro"/>
</dbReference>
<dbReference type="OrthoDB" id="9802264at2"/>
<dbReference type="PANTHER" id="PTHR42781:SF4">
    <property type="entry name" value="SPERMIDINE_PUTRESCINE IMPORT ATP-BINDING PROTEIN POTA"/>
    <property type="match status" value="1"/>
</dbReference>
<dbReference type="InterPro" id="IPR013611">
    <property type="entry name" value="Transp-assoc_OB_typ2"/>
</dbReference>
<dbReference type="InterPro" id="IPR050093">
    <property type="entry name" value="ABC_SmlMolc_Importer"/>
</dbReference>
<dbReference type="GO" id="GO:0016887">
    <property type="term" value="F:ATP hydrolysis activity"/>
    <property type="evidence" value="ECO:0007669"/>
    <property type="project" value="InterPro"/>
</dbReference>
<evidence type="ECO:0000313" key="5">
    <source>
        <dbReference type="EMBL" id="RPF28944.1"/>
    </source>
</evidence>
<dbReference type="SUPFAM" id="SSF52540">
    <property type="entry name" value="P-loop containing nucleoside triphosphate hydrolases"/>
    <property type="match status" value="1"/>
</dbReference>
<dbReference type="PROSITE" id="PS50893">
    <property type="entry name" value="ABC_TRANSPORTER_2"/>
    <property type="match status" value="1"/>
</dbReference>
<keyword evidence="2" id="KW-0547">Nucleotide-binding</keyword>
<evidence type="ECO:0000259" key="4">
    <source>
        <dbReference type="PROSITE" id="PS50893"/>
    </source>
</evidence>
<feature type="domain" description="ABC transporter" evidence="4">
    <location>
        <begin position="2"/>
        <end position="233"/>
    </location>
</feature>
<dbReference type="InterPro" id="IPR008995">
    <property type="entry name" value="Mo/tungstate-bd_C_term_dom"/>
</dbReference>
<dbReference type="FunFam" id="3.40.50.300:FF:000042">
    <property type="entry name" value="Maltose/maltodextrin ABC transporter, ATP-binding protein"/>
    <property type="match status" value="1"/>
</dbReference>
<dbReference type="InterPro" id="IPR003439">
    <property type="entry name" value="ABC_transporter-like_ATP-bd"/>
</dbReference>
<keyword evidence="6" id="KW-1185">Reference proteome</keyword>
<keyword evidence="1" id="KW-0813">Transport</keyword>
<dbReference type="Proteomes" id="UP000280726">
    <property type="component" value="Unassembled WGS sequence"/>
</dbReference>
<keyword evidence="3 5" id="KW-0067">ATP-binding</keyword>
<proteinExistence type="predicted"/>
<dbReference type="EMBL" id="RKRA01000001">
    <property type="protein sequence ID" value="RPF28944.1"/>
    <property type="molecule type" value="Genomic_DNA"/>
</dbReference>
<sequence>MIRYENVEVAFDDFVAIPHLDLDVAEGEFFTLLGPSGCGKTTALRTLAGFVEPSAGEIYVDGKAVTRLRSDQRRVGMVFQNYALFPSMDVWENIAFGLKVRKENKAERERLVRDIARRVDLSDNQLGKNLAELSGGQQQRVAIARALVLQPKILLLDEPLSNLDAKLRHQLRGQLKELQHEFGITTLYVTHDQDEALTMSDRIAVFNKGRVEQVGTPQEIYDASATEFVCTFIGEASRLTPELLAALGPEAGLDPVRSSYLRLEKVSLLADGATPPPGCCAVDGVVAAASYHGLHTVFTVESHGSQVQVLFKEDGQVRPAVGERVTLTLDPAHVLQYGDDGVRVPPAPRATVAHR</sequence>
<name>A0A3N4ZA40_9MICO</name>